<dbReference type="SUPFAM" id="SSF48452">
    <property type="entry name" value="TPR-like"/>
    <property type="match status" value="1"/>
</dbReference>
<dbReference type="InterPro" id="IPR051476">
    <property type="entry name" value="Bac_ResReg_Asp_Phosphatase"/>
</dbReference>
<proteinExistence type="predicted"/>
<protein>
    <recommendedName>
        <fullName evidence="5">Tetratricopeptide repeat protein 29</fullName>
    </recommendedName>
</protein>
<keyword evidence="2" id="KW-0963">Cytoplasm</keyword>
<keyword evidence="4" id="KW-0802">TPR repeat</keyword>
<evidence type="ECO:0000256" key="1">
    <source>
        <dbReference type="ARBA" id="ARBA00004496"/>
    </source>
</evidence>
<evidence type="ECO:0000256" key="6">
    <source>
        <dbReference type="ARBA" id="ARBA00044739"/>
    </source>
</evidence>
<feature type="compositionally biased region" description="Polar residues" evidence="7">
    <location>
        <begin position="134"/>
        <end position="148"/>
    </location>
</feature>
<gene>
    <name evidence="8" type="primary">ORF35966</name>
</gene>
<dbReference type="PANTHER" id="PTHR46630:SF1">
    <property type="entry name" value="TETRATRICOPEPTIDE REPEAT PROTEIN 29"/>
    <property type="match status" value="1"/>
</dbReference>
<evidence type="ECO:0000256" key="7">
    <source>
        <dbReference type="SAM" id="MobiDB-lite"/>
    </source>
</evidence>
<keyword evidence="3" id="KW-0677">Repeat</keyword>
<evidence type="ECO:0000256" key="5">
    <source>
        <dbReference type="ARBA" id="ARBA00040665"/>
    </source>
</evidence>
<dbReference type="Gene3D" id="1.25.40.10">
    <property type="entry name" value="Tetratricopeptide repeat domain"/>
    <property type="match status" value="1"/>
</dbReference>
<sequence length="148" mass="16485">MACHNLGNVCNSVGNYNEATEYFSKAYNISRALSDPESTNINRVQYGIAMAHRMMGKFANHIVIGDITCMARLLDWKSVRTDDFNKQIPCTVPGAGYFVLIPPPPPVDNKPNVEFALEDEEEEEFIVKEDGEGQQDNTVTEQSVAPNE</sequence>
<feature type="region of interest" description="Disordered" evidence="7">
    <location>
        <begin position="120"/>
        <end position="148"/>
    </location>
</feature>
<dbReference type="GO" id="GO:0005737">
    <property type="term" value="C:cytoplasm"/>
    <property type="evidence" value="ECO:0007669"/>
    <property type="project" value="UniProtKB-SubCell"/>
</dbReference>
<evidence type="ECO:0000256" key="2">
    <source>
        <dbReference type="ARBA" id="ARBA00022490"/>
    </source>
</evidence>
<dbReference type="EMBL" id="HACG01012467">
    <property type="protein sequence ID" value="CEK59332.1"/>
    <property type="molecule type" value="Transcribed_RNA"/>
</dbReference>
<dbReference type="PANTHER" id="PTHR46630">
    <property type="entry name" value="TETRATRICOPEPTIDE REPEAT PROTEIN 29"/>
    <property type="match status" value="1"/>
</dbReference>
<accession>A0A0B6YT55</accession>
<comment type="subcellular location">
    <subcellularLocation>
        <location evidence="1">Cytoplasm</location>
    </subcellularLocation>
</comment>
<reference evidence="8" key="1">
    <citation type="submission" date="2014-12" db="EMBL/GenBank/DDBJ databases">
        <title>Insight into the proteome of Arion vulgaris.</title>
        <authorList>
            <person name="Aradska J."/>
            <person name="Bulat T."/>
            <person name="Smidak R."/>
            <person name="Sarate P."/>
            <person name="Gangsoo J."/>
            <person name="Sialana F."/>
            <person name="Bilban M."/>
            <person name="Lubec G."/>
        </authorList>
    </citation>
    <scope>NUCLEOTIDE SEQUENCE</scope>
    <source>
        <tissue evidence="8">Skin</tissue>
    </source>
</reference>
<comment type="function">
    <text evidence="6">Axonemal protein which is implicated in axonemal and/or peri-axonemal structure assembly and regulates flagellum assembly and beating and therefore sperm motility.</text>
</comment>
<dbReference type="InterPro" id="IPR011990">
    <property type="entry name" value="TPR-like_helical_dom_sf"/>
</dbReference>
<organism evidence="8">
    <name type="scientific">Arion vulgaris</name>
    <dbReference type="NCBI Taxonomy" id="1028688"/>
    <lineage>
        <taxon>Eukaryota</taxon>
        <taxon>Metazoa</taxon>
        <taxon>Spiralia</taxon>
        <taxon>Lophotrochozoa</taxon>
        <taxon>Mollusca</taxon>
        <taxon>Gastropoda</taxon>
        <taxon>Heterobranchia</taxon>
        <taxon>Euthyneura</taxon>
        <taxon>Panpulmonata</taxon>
        <taxon>Eupulmonata</taxon>
        <taxon>Stylommatophora</taxon>
        <taxon>Helicina</taxon>
        <taxon>Arionoidea</taxon>
        <taxon>Arionidae</taxon>
        <taxon>Arion</taxon>
    </lineage>
</organism>
<evidence type="ECO:0000313" key="8">
    <source>
        <dbReference type="EMBL" id="CEK59332.1"/>
    </source>
</evidence>
<dbReference type="GO" id="GO:0003341">
    <property type="term" value="P:cilium movement"/>
    <property type="evidence" value="ECO:0007669"/>
    <property type="project" value="TreeGrafter"/>
</dbReference>
<evidence type="ECO:0000256" key="4">
    <source>
        <dbReference type="ARBA" id="ARBA00022803"/>
    </source>
</evidence>
<dbReference type="Pfam" id="PF13424">
    <property type="entry name" value="TPR_12"/>
    <property type="match status" value="1"/>
</dbReference>
<dbReference type="GO" id="GO:0005929">
    <property type="term" value="C:cilium"/>
    <property type="evidence" value="ECO:0007669"/>
    <property type="project" value="TreeGrafter"/>
</dbReference>
<dbReference type="AlphaFoldDB" id="A0A0B6YT55"/>
<name>A0A0B6YT55_9EUPU</name>
<evidence type="ECO:0000256" key="3">
    <source>
        <dbReference type="ARBA" id="ARBA00022737"/>
    </source>
</evidence>